<dbReference type="EMBL" id="QRBI01000120">
    <property type="protein sequence ID" value="RMC07395.1"/>
    <property type="molecule type" value="Genomic_DNA"/>
</dbReference>
<dbReference type="PANTHER" id="PTHR15692">
    <property type="entry name" value="MASTERMIND-LIKE"/>
    <property type="match status" value="1"/>
</dbReference>
<evidence type="ECO:0000313" key="9">
    <source>
        <dbReference type="EMBL" id="RMC07395.1"/>
    </source>
</evidence>
<comment type="caution">
    <text evidence="9">The sequence shown here is derived from an EMBL/GenBank/DDBJ whole genome shotgun (WGS) entry which is preliminary data.</text>
</comment>
<dbReference type="OrthoDB" id="9908492at2759"/>
<dbReference type="GO" id="GO:0003713">
    <property type="term" value="F:transcription coactivator activity"/>
    <property type="evidence" value="ECO:0007669"/>
    <property type="project" value="InterPro"/>
</dbReference>
<dbReference type="GO" id="GO:0016607">
    <property type="term" value="C:nuclear speck"/>
    <property type="evidence" value="ECO:0007669"/>
    <property type="project" value="UniProtKB-SubCell"/>
</dbReference>
<evidence type="ECO:0000256" key="6">
    <source>
        <dbReference type="ARBA" id="ARBA00023163"/>
    </source>
</evidence>
<protein>
    <recommendedName>
        <fullName evidence="8">Neurogenic mastermind-like N-terminal domain-containing protein</fullName>
    </recommendedName>
</protein>
<keyword evidence="4" id="KW-0805">Transcription regulation</keyword>
<keyword evidence="3" id="KW-0914">Notch signaling pathway</keyword>
<dbReference type="InterPro" id="IPR046369">
    <property type="entry name" value="MAML1-3"/>
</dbReference>
<accession>A0A3M0K2B9</accession>
<feature type="domain" description="Neurogenic mastermind-like N-terminal" evidence="8">
    <location>
        <begin position="24"/>
        <end position="84"/>
    </location>
</feature>
<dbReference type="AlphaFoldDB" id="A0A3M0K2B9"/>
<comment type="similarity">
    <text evidence="2">Belongs to the mastermind family.</text>
</comment>
<comment type="subcellular location">
    <subcellularLocation>
        <location evidence="1">Nucleus speckle</location>
    </subcellularLocation>
</comment>
<evidence type="ECO:0000259" key="8">
    <source>
        <dbReference type="SMART" id="SM01275"/>
    </source>
</evidence>
<dbReference type="STRING" id="333673.A0A3M0K2B9"/>
<keyword evidence="7" id="KW-0539">Nucleus</keyword>
<dbReference type="SMART" id="SM01275">
    <property type="entry name" value="MamL-1"/>
    <property type="match status" value="1"/>
</dbReference>
<evidence type="ECO:0000313" key="10">
    <source>
        <dbReference type="Proteomes" id="UP000269221"/>
    </source>
</evidence>
<evidence type="ECO:0000256" key="5">
    <source>
        <dbReference type="ARBA" id="ARBA00023159"/>
    </source>
</evidence>
<dbReference type="Gene3D" id="6.10.250.970">
    <property type="match status" value="1"/>
</dbReference>
<evidence type="ECO:0000256" key="2">
    <source>
        <dbReference type="ARBA" id="ARBA00008081"/>
    </source>
</evidence>
<keyword evidence="10" id="KW-1185">Reference proteome</keyword>
<proteinExistence type="inferred from homology"/>
<reference evidence="9 10" key="1">
    <citation type="submission" date="2018-07" db="EMBL/GenBank/DDBJ databases">
        <title>A high quality draft genome assembly of the barn swallow (H. rustica rustica).</title>
        <authorList>
            <person name="Formenti G."/>
            <person name="Chiara M."/>
            <person name="Poveda L."/>
            <person name="Francoijs K.-J."/>
            <person name="Bonisoli-Alquati A."/>
            <person name="Canova L."/>
            <person name="Gianfranceschi L."/>
            <person name="Horner D.S."/>
            <person name="Saino N."/>
        </authorList>
    </citation>
    <scope>NUCLEOTIDE SEQUENCE [LARGE SCALE GENOMIC DNA]</scope>
    <source>
        <strain evidence="9">Chelidonia</strain>
        <tissue evidence="9">Blood</tissue>
    </source>
</reference>
<dbReference type="GO" id="GO:0007221">
    <property type="term" value="P:positive regulation of transcription of Notch receptor target"/>
    <property type="evidence" value="ECO:0007669"/>
    <property type="project" value="InterPro"/>
</dbReference>
<name>A0A3M0K2B9_HIRRU</name>
<keyword evidence="5" id="KW-0010">Activator</keyword>
<dbReference type="InterPro" id="IPR019082">
    <property type="entry name" value="Mastermind-like_N"/>
</dbReference>
<dbReference type="Pfam" id="PF09596">
    <property type="entry name" value="MamL-1"/>
    <property type="match status" value="1"/>
</dbReference>
<dbReference type="PANTHER" id="PTHR15692:SF9">
    <property type="entry name" value="MASTERMIND-LIKE PROTEIN 2"/>
    <property type="match status" value="1"/>
</dbReference>
<keyword evidence="6" id="KW-0804">Transcription</keyword>
<dbReference type="Proteomes" id="UP000269221">
    <property type="component" value="Unassembled WGS sequence"/>
</dbReference>
<evidence type="ECO:0000256" key="4">
    <source>
        <dbReference type="ARBA" id="ARBA00023015"/>
    </source>
</evidence>
<organism evidence="9 10">
    <name type="scientific">Hirundo rustica rustica</name>
    <dbReference type="NCBI Taxonomy" id="333673"/>
    <lineage>
        <taxon>Eukaryota</taxon>
        <taxon>Metazoa</taxon>
        <taxon>Chordata</taxon>
        <taxon>Craniata</taxon>
        <taxon>Vertebrata</taxon>
        <taxon>Euteleostomi</taxon>
        <taxon>Archelosauria</taxon>
        <taxon>Archosauria</taxon>
        <taxon>Dinosauria</taxon>
        <taxon>Saurischia</taxon>
        <taxon>Theropoda</taxon>
        <taxon>Coelurosauria</taxon>
        <taxon>Aves</taxon>
        <taxon>Neognathae</taxon>
        <taxon>Neoaves</taxon>
        <taxon>Telluraves</taxon>
        <taxon>Australaves</taxon>
        <taxon>Passeriformes</taxon>
        <taxon>Sylvioidea</taxon>
        <taxon>Hirundinidae</taxon>
        <taxon>Hirundo</taxon>
    </lineage>
</organism>
<gene>
    <name evidence="9" type="ORF">DUI87_16860</name>
</gene>
<evidence type="ECO:0000256" key="3">
    <source>
        <dbReference type="ARBA" id="ARBA00022976"/>
    </source>
</evidence>
<dbReference type="InterPro" id="IPR046370">
    <property type="entry name" value="MAML_N_sf"/>
</dbReference>
<evidence type="ECO:0000256" key="7">
    <source>
        <dbReference type="ARBA" id="ARBA00023242"/>
    </source>
</evidence>
<sequence length="241" mass="25502">MGDTAPPQAAGLGAGLLGGGPAAPRVHSAIVERLRARIAVCRQHHLSCEGRYERGRAESSDRERESTLQLLHLVQQGQGARKAGKHPKAAAAPAPAAAAAAAGAAPPDYHQHLLGNGGINGEQPAGEQRASALLASSVSKFYVLDASANWEQSGIGTESVYTGHQLSLGLQLLPSESRNIPSNSLYTKVTEAKSYLVMFQQKLRVPKWIRIASRGFLSISSERDSTTSLGYLSSSEELNDK</sequence>
<evidence type="ECO:0000256" key="1">
    <source>
        <dbReference type="ARBA" id="ARBA00004324"/>
    </source>
</evidence>